<dbReference type="InterPro" id="IPR014998">
    <property type="entry name" value="DUF1848"/>
</dbReference>
<proteinExistence type="predicted"/>
<gene>
    <name evidence="1" type="ORF">ENS06_15640</name>
</gene>
<dbReference type="EMBL" id="DSTK01000041">
    <property type="protein sequence ID" value="HFK98744.1"/>
    <property type="molecule type" value="Genomic_DNA"/>
</dbReference>
<organism evidence="1">
    <name type="scientific">Desulfacinum infernum</name>
    <dbReference type="NCBI Taxonomy" id="35837"/>
    <lineage>
        <taxon>Bacteria</taxon>
        <taxon>Pseudomonadati</taxon>
        <taxon>Thermodesulfobacteriota</taxon>
        <taxon>Syntrophobacteria</taxon>
        <taxon>Syntrophobacterales</taxon>
        <taxon>Syntrophobacteraceae</taxon>
        <taxon>Desulfacinum</taxon>
    </lineage>
</organism>
<comment type="caution">
    <text evidence="1">The sequence shown here is derived from an EMBL/GenBank/DDBJ whole genome shotgun (WGS) entry which is preliminary data.</text>
</comment>
<protein>
    <submittedName>
        <fullName evidence="1">DUF1848 family protein</fullName>
    </submittedName>
</protein>
<reference evidence="1" key="1">
    <citation type="journal article" date="2020" name="mSystems">
        <title>Genome- and Community-Level Interaction Insights into Carbon Utilization and Element Cycling Functions of Hydrothermarchaeota in Hydrothermal Sediment.</title>
        <authorList>
            <person name="Zhou Z."/>
            <person name="Liu Y."/>
            <person name="Xu W."/>
            <person name="Pan J."/>
            <person name="Luo Z.H."/>
            <person name="Li M."/>
        </authorList>
    </citation>
    <scope>NUCLEOTIDE SEQUENCE [LARGE SCALE GENOMIC DNA]</scope>
    <source>
        <strain evidence="1">SpSt-456</strain>
    </source>
</reference>
<sequence>MAESLEPPDPIVLSASRRTDIPAFFMDHFMDGIRAGAFFVPNPFNGRMARIPADPHAAPVIVFWSKDYGPFLSGGYGPELLRRGYRLLFHFTVNSENPFLEPNVPPLRERLGQIRRLTALVPPEAVRWRFDPLCFYQTADGRLQHNLQDLERIGQAAAEAGIRECITSFAHIYEKVARRATARGSCRFVDPPDSKKQEILAWMLEKLSPLGVRLTLCCQKSLLNALGEALPGLGASLCLSHAWIEAVYGPLGLSHRPDTGQRRSQGCGCHTAKDVGSYRTHRCRHRCLYCYANPVL</sequence>
<name>A0A831ZU65_9BACT</name>
<evidence type="ECO:0000313" key="1">
    <source>
        <dbReference type="EMBL" id="HFK98744.1"/>
    </source>
</evidence>
<dbReference type="Pfam" id="PF08902">
    <property type="entry name" value="DUF1848"/>
    <property type="match status" value="1"/>
</dbReference>
<dbReference type="AlphaFoldDB" id="A0A831ZU65"/>
<accession>A0A831ZU65</accession>